<feature type="compositionally biased region" description="Polar residues" evidence="9">
    <location>
        <begin position="459"/>
        <end position="469"/>
    </location>
</feature>
<dbReference type="EMBL" id="QFKX01000001">
    <property type="protein sequence ID" value="PWH07429.1"/>
    <property type="molecule type" value="Genomic_DNA"/>
</dbReference>
<evidence type="ECO:0000313" key="12">
    <source>
        <dbReference type="EMBL" id="PWH07429.1"/>
    </source>
</evidence>
<dbReference type="GO" id="GO:0005886">
    <property type="term" value="C:plasma membrane"/>
    <property type="evidence" value="ECO:0007669"/>
    <property type="project" value="UniProtKB-SubCell"/>
</dbReference>
<evidence type="ECO:0000313" key="13">
    <source>
        <dbReference type="Proteomes" id="UP000245590"/>
    </source>
</evidence>
<comment type="caution">
    <text evidence="12">The sequence shown here is derived from an EMBL/GenBank/DDBJ whole genome shotgun (WGS) entry which is preliminary data.</text>
</comment>
<evidence type="ECO:0000256" key="1">
    <source>
        <dbReference type="ARBA" id="ARBA00004651"/>
    </source>
</evidence>
<evidence type="ECO:0000256" key="5">
    <source>
        <dbReference type="ARBA" id="ARBA00022692"/>
    </source>
</evidence>
<evidence type="ECO:0000256" key="7">
    <source>
        <dbReference type="ARBA" id="ARBA00023136"/>
    </source>
</evidence>
<feature type="transmembrane region" description="Helical" evidence="10">
    <location>
        <begin position="32"/>
        <end position="51"/>
    </location>
</feature>
<dbReference type="Proteomes" id="UP000245590">
    <property type="component" value="Unassembled WGS sequence"/>
</dbReference>
<dbReference type="GO" id="GO:0009401">
    <property type="term" value="P:phosphoenolpyruvate-dependent sugar phosphotransferase system"/>
    <property type="evidence" value="ECO:0007669"/>
    <property type="project" value="InterPro"/>
</dbReference>
<dbReference type="PANTHER" id="PTHR33989">
    <property type="match status" value="1"/>
</dbReference>
<dbReference type="InterPro" id="IPR003352">
    <property type="entry name" value="PTS_EIIC"/>
</dbReference>
<dbReference type="GO" id="GO:1902815">
    <property type="term" value="P:N,N'-diacetylchitobiose import"/>
    <property type="evidence" value="ECO:0007669"/>
    <property type="project" value="TreeGrafter"/>
</dbReference>
<sequence>MKGFMHWLEHSFSPRLNVVNNNPWIVSLKDSVMQTLPFIFLGSVFAMLAVLHDHISWWPDFWVPYGWTMGMIGLFVAFLLPFNLMEKFKLRKQRQIAGLTGVVVFLIAVTPQVLASKELGLQNDSLGAGGMFVAIVTGLFVGVVMKIFGSFSFFTDSSAVPDFVRSWFDAMLPIALTVVPMWLIVQVAGFDLAGLIQWLLSPLSGMLQNPLGFMAAMFLLCFIYSMGISSWVLTPVIIPAMYAADAQNVAGSAENLVTYSSVFATYLWIGGIGATLPLALFMAFRARSRSLKTLGRASLVPSILNINEPIIFGTVAWNPTMMLGMWLQGIILPLIMWFFIKVVPLAPVAERSFTLWYTPYPISTWLSTSSLGALALVAILFVASAAIWFPFFRTHDRQLVRTEAEAAAAREAEARRVAESSGVSSSAGASGSSTGASGRADNGIRRSSKRLSPALRAAANSTTTKGDDR</sequence>
<dbReference type="PROSITE" id="PS51105">
    <property type="entry name" value="PTS_EIIC_TYPE_3"/>
    <property type="match status" value="1"/>
</dbReference>
<dbReference type="Pfam" id="PF02378">
    <property type="entry name" value="PTS_EIIC"/>
    <property type="match status" value="1"/>
</dbReference>
<dbReference type="OrthoDB" id="3169536at2"/>
<feature type="domain" description="PTS EIIC type-3" evidence="11">
    <location>
        <begin position="8"/>
        <end position="391"/>
    </location>
</feature>
<comment type="subcellular location">
    <subcellularLocation>
        <location evidence="1">Cell membrane</location>
        <topology evidence="1">Multi-pass membrane protein</topology>
    </subcellularLocation>
</comment>
<dbReference type="InterPro" id="IPR051088">
    <property type="entry name" value="PTS_Sugar-EIIC/EIIB"/>
</dbReference>
<feature type="compositionally biased region" description="Low complexity" evidence="9">
    <location>
        <begin position="419"/>
        <end position="440"/>
    </location>
</feature>
<comment type="function">
    <text evidence="8">The phosphoenolpyruvate-dependent sugar phosphotransferase system (PTS), a major carbohydrate active -transport system, catalyzes the phosphorylation of incoming sugar substrates concomitant with their translocation across the cell membrane.</text>
</comment>
<proteinExistence type="predicted"/>
<organism evidence="12 13">
    <name type="scientific">Brachybacterium endophyticum</name>
    <dbReference type="NCBI Taxonomy" id="2182385"/>
    <lineage>
        <taxon>Bacteria</taxon>
        <taxon>Bacillati</taxon>
        <taxon>Actinomycetota</taxon>
        <taxon>Actinomycetes</taxon>
        <taxon>Micrococcales</taxon>
        <taxon>Dermabacteraceae</taxon>
        <taxon>Brachybacterium</taxon>
    </lineage>
</organism>
<keyword evidence="5 10" id="KW-0812">Transmembrane</keyword>
<dbReference type="AlphaFoldDB" id="A0A2U2RNH3"/>
<keyword evidence="13" id="KW-1185">Reference proteome</keyword>
<dbReference type="PANTHER" id="PTHR33989:SF4">
    <property type="entry name" value="PTS SYSTEM N,N'-DIACETYLCHITOBIOSE-SPECIFIC EIIC COMPONENT"/>
    <property type="match status" value="1"/>
</dbReference>
<dbReference type="RefSeq" id="WP_109274314.1">
    <property type="nucleotide sequence ID" value="NZ_QFKX01000001.1"/>
</dbReference>
<name>A0A2U2RNH3_9MICO</name>
<evidence type="ECO:0000259" key="11">
    <source>
        <dbReference type="PROSITE" id="PS51105"/>
    </source>
</evidence>
<keyword evidence="2 8" id="KW-0813">Transport</keyword>
<evidence type="ECO:0000256" key="4">
    <source>
        <dbReference type="ARBA" id="ARBA00022597"/>
    </source>
</evidence>
<feature type="transmembrane region" description="Helical" evidence="10">
    <location>
        <begin position="96"/>
        <end position="114"/>
    </location>
</feature>
<keyword evidence="4 8" id="KW-0762">Sugar transport</keyword>
<feature type="transmembrane region" description="Helical" evidence="10">
    <location>
        <begin position="174"/>
        <end position="200"/>
    </location>
</feature>
<keyword evidence="7 8" id="KW-0472">Membrane</keyword>
<dbReference type="InterPro" id="IPR004796">
    <property type="entry name" value="PTS_IIC_cello"/>
</dbReference>
<keyword evidence="6 10" id="KW-1133">Transmembrane helix</keyword>
<feature type="transmembrane region" description="Helical" evidence="10">
    <location>
        <begin position="63"/>
        <end position="84"/>
    </location>
</feature>
<feature type="transmembrane region" description="Helical" evidence="10">
    <location>
        <begin position="330"/>
        <end position="349"/>
    </location>
</feature>
<feature type="transmembrane region" description="Helical" evidence="10">
    <location>
        <begin position="212"/>
        <end position="243"/>
    </location>
</feature>
<evidence type="ECO:0000256" key="2">
    <source>
        <dbReference type="ARBA" id="ARBA00022448"/>
    </source>
</evidence>
<accession>A0A2U2RNH3</accession>
<evidence type="ECO:0000256" key="3">
    <source>
        <dbReference type="ARBA" id="ARBA00022475"/>
    </source>
</evidence>
<feature type="region of interest" description="Disordered" evidence="9">
    <location>
        <begin position="413"/>
        <end position="469"/>
    </location>
</feature>
<dbReference type="InterPro" id="IPR004501">
    <property type="entry name" value="PTS_EIIC_3"/>
</dbReference>
<reference evidence="12 13" key="1">
    <citation type="submission" date="2018-05" db="EMBL/GenBank/DDBJ databases">
        <title>Brachybacterium sp. M1HQ-2T, whole genome shotgun sequence.</title>
        <authorList>
            <person name="Tuo L."/>
        </authorList>
    </citation>
    <scope>NUCLEOTIDE SEQUENCE [LARGE SCALE GENOMIC DNA]</scope>
    <source>
        <strain evidence="12 13">M1HQ-2</strain>
    </source>
</reference>
<feature type="transmembrane region" description="Helical" evidence="10">
    <location>
        <begin position="126"/>
        <end position="154"/>
    </location>
</feature>
<dbReference type="PIRSF" id="PIRSF006351">
    <property type="entry name" value="PTS_EIIC-Cellobiose"/>
    <property type="match status" value="1"/>
</dbReference>
<evidence type="ECO:0000256" key="8">
    <source>
        <dbReference type="PIRNR" id="PIRNR006351"/>
    </source>
</evidence>
<protein>
    <recommendedName>
        <fullName evidence="8">Permease IIC component</fullName>
    </recommendedName>
</protein>
<dbReference type="GO" id="GO:0008982">
    <property type="term" value="F:protein-N(PI)-phosphohistidine-sugar phosphotransferase activity"/>
    <property type="evidence" value="ECO:0007669"/>
    <property type="project" value="UniProtKB-UniRule"/>
</dbReference>
<evidence type="ECO:0000256" key="10">
    <source>
        <dbReference type="SAM" id="Phobius"/>
    </source>
</evidence>
<gene>
    <name evidence="12" type="ORF">DEO23_01975</name>
</gene>
<feature type="transmembrane region" description="Helical" evidence="10">
    <location>
        <begin position="369"/>
        <end position="391"/>
    </location>
</feature>
<keyword evidence="3 8" id="KW-1003">Cell membrane</keyword>
<evidence type="ECO:0000256" key="6">
    <source>
        <dbReference type="ARBA" id="ARBA00022989"/>
    </source>
</evidence>
<feature type="transmembrane region" description="Helical" evidence="10">
    <location>
        <begin position="263"/>
        <end position="284"/>
    </location>
</feature>
<evidence type="ECO:0000256" key="9">
    <source>
        <dbReference type="SAM" id="MobiDB-lite"/>
    </source>
</evidence>